<dbReference type="InterPro" id="IPR008405">
    <property type="entry name" value="ApoL"/>
</dbReference>
<feature type="transmembrane region" description="Helical" evidence="2">
    <location>
        <begin position="152"/>
        <end position="173"/>
    </location>
</feature>
<protein>
    <submittedName>
        <fullName evidence="3">Uncharacterized protein</fullName>
    </submittedName>
</protein>
<evidence type="ECO:0000256" key="1">
    <source>
        <dbReference type="ARBA" id="ARBA00010090"/>
    </source>
</evidence>
<dbReference type="Proteomes" id="UP000499080">
    <property type="component" value="Unassembled WGS sequence"/>
</dbReference>
<comment type="similarity">
    <text evidence="1">Belongs to the apolipoprotein L family.</text>
</comment>
<evidence type="ECO:0000256" key="2">
    <source>
        <dbReference type="SAM" id="Phobius"/>
    </source>
</evidence>
<proteinExistence type="inferred from homology"/>
<dbReference type="GO" id="GO:0006869">
    <property type="term" value="P:lipid transport"/>
    <property type="evidence" value="ECO:0007669"/>
    <property type="project" value="InterPro"/>
</dbReference>
<dbReference type="GO" id="GO:0042157">
    <property type="term" value="P:lipoprotein metabolic process"/>
    <property type="evidence" value="ECO:0007669"/>
    <property type="project" value="InterPro"/>
</dbReference>
<dbReference type="GO" id="GO:0005576">
    <property type="term" value="C:extracellular region"/>
    <property type="evidence" value="ECO:0007669"/>
    <property type="project" value="InterPro"/>
</dbReference>
<keyword evidence="2" id="KW-1133">Transmembrane helix</keyword>
<keyword evidence="4" id="KW-1185">Reference proteome</keyword>
<dbReference type="GO" id="GO:0016020">
    <property type="term" value="C:membrane"/>
    <property type="evidence" value="ECO:0007669"/>
    <property type="project" value="TreeGrafter"/>
</dbReference>
<gene>
    <name evidence="3" type="ORF">AVEN_208267_1</name>
</gene>
<dbReference type="AlphaFoldDB" id="A0A4Y2M135"/>
<keyword evidence="2" id="KW-0812">Transmembrane</keyword>
<evidence type="ECO:0000313" key="3">
    <source>
        <dbReference type="EMBL" id="GBN20691.1"/>
    </source>
</evidence>
<comment type="caution">
    <text evidence="3">The sequence shown here is derived from an EMBL/GenBank/DDBJ whole genome shotgun (WGS) entry which is preliminary data.</text>
</comment>
<dbReference type="GO" id="GO:0008289">
    <property type="term" value="F:lipid binding"/>
    <property type="evidence" value="ECO:0007669"/>
    <property type="project" value="InterPro"/>
</dbReference>
<feature type="transmembrane region" description="Helical" evidence="2">
    <location>
        <begin position="126"/>
        <end position="146"/>
    </location>
</feature>
<evidence type="ECO:0000313" key="4">
    <source>
        <dbReference type="Proteomes" id="UP000499080"/>
    </source>
</evidence>
<keyword evidence="2" id="KW-0472">Membrane</keyword>
<feature type="transmembrane region" description="Helical" evidence="2">
    <location>
        <begin position="311"/>
        <end position="340"/>
    </location>
</feature>
<dbReference type="OrthoDB" id="6429395at2759"/>
<organism evidence="3 4">
    <name type="scientific">Araneus ventricosus</name>
    <name type="common">Orbweaver spider</name>
    <name type="synonym">Epeira ventricosa</name>
    <dbReference type="NCBI Taxonomy" id="182803"/>
    <lineage>
        <taxon>Eukaryota</taxon>
        <taxon>Metazoa</taxon>
        <taxon>Ecdysozoa</taxon>
        <taxon>Arthropoda</taxon>
        <taxon>Chelicerata</taxon>
        <taxon>Arachnida</taxon>
        <taxon>Araneae</taxon>
        <taxon>Araneomorphae</taxon>
        <taxon>Entelegynae</taxon>
        <taxon>Araneoidea</taxon>
        <taxon>Araneidae</taxon>
        <taxon>Araneus</taxon>
    </lineage>
</organism>
<dbReference type="PANTHER" id="PTHR14096">
    <property type="entry name" value="APOLIPOPROTEIN L"/>
    <property type="match status" value="1"/>
</dbReference>
<accession>A0A4Y2M135</accession>
<sequence>MLKDKGILFEKLISNGRNGKPLLNDKQRSLARSVYNFAWNKIKADQENGRIGPDDFDIDDVQSFDKKIEAALIKFERILECFKKSSIAKDNFLNSFDQCAQHCKKCVKELREIAAEIQTEKFDRDILTGVGNIFGAVGGLCFALALPVSLPLAIPGGIVCALGNGLVIGNAAGEISHLKEKLKEAVNLIEEEKKRFSAMRWFSCPEEMENAISSLVDCHVLKRMAQEVETFSKVTDKKDMTDDEFKNHYEQVLDYCMGQMAKDSKLIKEYGKELAPAVMTFVFVVCLMNDHNRIVLDCSLTTLRLTSVLNIGALACIAVGAISKLLSVWWGVSINLLLAVKSFIDAYKRPDTELTKKIREAADKIEEIFTYIERIYNETKKYKSHYNVTQWKTVLVSQTPDVTESVDLKMAVKDYLPETARGRIRLLKLQTKSDWLVMVPAIHSQRLLKQKQIEIKGKNCKITP</sequence>
<dbReference type="PANTHER" id="PTHR14096:SF28">
    <property type="entry name" value="APOLIPOPROTEIN L, 1-RELATED"/>
    <property type="match status" value="1"/>
</dbReference>
<reference evidence="3 4" key="1">
    <citation type="journal article" date="2019" name="Sci. Rep.">
        <title>Orb-weaving spider Araneus ventricosus genome elucidates the spidroin gene catalogue.</title>
        <authorList>
            <person name="Kono N."/>
            <person name="Nakamura H."/>
            <person name="Ohtoshi R."/>
            <person name="Moran D.A.P."/>
            <person name="Shinohara A."/>
            <person name="Yoshida Y."/>
            <person name="Fujiwara M."/>
            <person name="Mori M."/>
            <person name="Tomita M."/>
            <person name="Arakawa K."/>
        </authorList>
    </citation>
    <scope>NUCLEOTIDE SEQUENCE [LARGE SCALE GENOMIC DNA]</scope>
</reference>
<name>A0A4Y2M135_ARAVE</name>
<dbReference type="EMBL" id="BGPR01006647">
    <property type="protein sequence ID" value="GBN20691.1"/>
    <property type="molecule type" value="Genomic_DNA"/>
</dbReference>